<evidence type="ECO:0000313" key="6">
    <source>
        <dbReference type="Proteomes" id="UP000484255"/>
    </source>
</evidence>
<accession>A0A7C9PHQ9</accession>
<dbReference type="InterPro" id="IPR036390">
    <property type="entry name" value="WH_DNA-bd_sf"/>
</dbReference>
<dbReference type="SMART" id="SM00344">
    <property type="entry name" value="HTH_ASNC"/>
    <property type="match status" value="1"/>
</dbReference>
<comment type="caution">
    <text evidence="5">The sequence shown here is derived from an EMBL/GenBank/DDBJ whole genome shotgun (WGS) entry which is preliminary data.</text>
</comment>
<evidence type="ECO:0000256" key="1">
    <source>
        <dbReference type="ARBA" id="ARBA00023015"/>
    </source>
</evidence>
<dbReference type="GO" id="GO:0043565">
    <property type="term" value="F:sequence-specific DNA binding"/>
    <property type="evidence" value="ECO:0007669"/>
    <property type="project" value="InterPro"/>
</dbReference>
<evidence type="ECO:0000256" key="2">
    <source>
        <dbReference type="ARBA" id="ARBA00023125"/>
    </source>
</evidence>
<dbReference type="Gene3D" id="1.10.10.10">
    <property type="entry name" value="Winged helix-like DNA-binding domain superfamily/Winged helix DNA-binding domain"/>
    <property type="match status" value="1"/>
</dbReference>
<proteinExistence type="predicted"/>
<dbReference type="InterPro" id="IPR019888">
    <property type="entry name" value="Tscrpt_reg_AsnC-like"/>
</dbReference>
<organism evidence="5 6">
    <name type="scientific">Ideonella livida</name>
    <dbReference type="NCBI Taxonomy" id="2707176"/>
    <lineage>
        <taxon>Bacteria</taxon>
        <taxon>Pseudomonadati</taxon>
        <taxon>Pseudomonadota</taxon>
        <taxon>Betaproteobacteria</taxon>
        <taxon>Burkholderiales</taxon>
        <taxon>Sphaerotilaceae</taxon>
        <taxon>Ideonella</taxon>
    </lineage>
</organism>
<dbReference type="Gene3D" id="3.30.70.920">
    <property type="match status" value="1"/>
</dbReference>
<gene>
    <name evidence="5" type="ORF">G3A44_12800</name>
</gene>
<dbReference type="PROSITE" id="PS50956">
    <property type="entry name" value="HTH_ASNC_2"/>
    <property type="match status" value="1"/>
</dbReference>
<dbReference type="Pfam" id="PF01037">
    <property type="entry name" value="AsnC_trans_reg"/>
    <property type="match status" value="1"/>
</dbReference>
<evidence type="ECO:0000259" key="4">
    <source>
        <dbReference type="PROSITE" id="PS50956"/>
    </source>
</evidence>
<dbReference type="PRINTS" id="PR00033">
    <property type="entry name" value="HTHASNC"/>
</dbReference>
<dbReference type="Pfam" id="PF13404">
    <property type="entry name" value="HTH_AsnC-type"/>
    <property type="match status" value="1"/>
</dbReference>
<keyword evidence="2" id="KW-0238">DNA-binding</keyword>
<sequence length="176" mass="19721">MDPISRLDPRPDTRPTTRPVALDALDTALLDLLQRDASLPMRELAERVGSSPATCQRRIAQLRSRGVLQKQVALVDRQRVGRSLTVFVSVELDKQNAALLTQFEQRVAALDEVMACYEIAGEFDFLLIVSAESMAQYHAFTREVFSSIHNVRNFKSMFAMNCSKFETRVPLPPPAG</sequence>
<name>A0A7C9PHQ9_9BURK</name>
<evidence type="ECO:0000313" key="5">
    <source>
        <dbReference type="EMBL" id="NDY92068.1"/>
    </source>
</evidence>
<reference evidence="5 6" key="1">
    <citation type="submission" date="2020-02" db="EMBL/GenBank/DDBJ databases">
        <title>Ideonella bacterium strain TBM-1.</title>
        <authorList>
            <person name="Chen W.-M."/>
        </authorList>
    </citation>
    <scope>NUCLEOTIDE SEQUENCE [LARGE SCALE GENOMIC DNA]</scope>
    <source>
        <strain evidence="5 6">TBM-1</strain>
    </source>
</reference>
<dbReference type="InterPro" id="IPR011008">
    <property type="entry name" value="Dimeric_a/b-barrel"/>
</dbReference>
<dbReference type="PANTHER" id="PTHR30154">
    <property type="entry name" value="LEUCINE-RESPONSIVE REGULATORY PROTEIN"/>
    <property type="match status" value="1"/>
</dbReference>
<dbReference type="InterPro" id="IPR019887">
    <property type="entry name" value="Tscrpt_reg_AsnC/Lrp_C"/>
</dbReference>
<dbReference type="GO" id="GO:0043200">
    <property type="term" value="P:response to amino acid"/>
    <property type="evidence" value="ECO:0007669"/>
    <property type="project" value="TreeGrafter"/>
</dbReference>
<dbReference type="PANTHER" id="PTHR30154:SF34">
    <property type="entry name" value="TRANSCRIPTIONAL REGULATOR AZLB"/>
    <property type="match status" value="1"/>
</dbReference>
<dbReference type="SUPFAM" id="SSF54909">
    <property type="entry name" value="Dimeric alpha+beta barrel"/>
    <property type="match status" value="1"/>
</dbReference>
<dbReference type="Proteomes" id="UP000484255">
    <property type="component" value="Unassembled WGS sequence"/>
</dbReference>
<dbReference type="InterPro" id="IPR019885">
    <property type="entry name" value="Tscrpt_reg_HTH_AsnC-type_CS"/>
</dbReference>
<dbReference type="EMBL" id="JAAGOH010000014">
    <property type="protein sequence ID" value="NDY92068.1"/>
    <property type="molecule type" value="Genomic_DNA"/>
</dbReference>
<keyword evidence="1" id="KW-0805">Transcription regulation</keyword>
<dbReference type="GO" id="GO:0005829">
    <property type="term" value="C:cytosol"/>
    <property type="evidence" value="ECO:0007669"/>
    <property type="project" value="TreeGrafter"/>
</dbReference>
<dbReference type="SUPFAM" id="SSF46785">
    <property type="entry name" value="Winged helix' DNA-binding domain"/>
    <property type="match status" value="1"/>
</dbReference>
<evidence type="ECO:0000256" key="3">
    <source>
        <dbReference type="ARBA" id="ARBA00023163"/>
    </source>
</evidence>
<dbReference type="AlphaFoldDB" id="A0A7C9PHQ9"/>
<keyword evidence="6" id="KW-1185">Reference proteome</keyword>
<feature type="domain" description="HTH asnC-type" evidence="4">
    <location>
        <begin position="22"/>
        <end position="83"/>
    </location>
</feature>
<dbReference type="InterPro" id="IPR036388">
    <property type="entry name" value="WH-like_DNA-bd_sf"/>
</dbReference>
<dbReference type="InterPro" id="IPR000485">
    <property type="entry name" value="AsnC-type_HTH_dom"/>
</dbReference>
<keyword evidence="3" id="KW-0804">Transcription</keyword>
<dbReference type="PROSITE" id="PS00519">
    <property type="entry name" value="HTH_ASNC_1"/>
    <property type="match status" value="1"/>
</dbReference>
<protein>
    <submittedName>
        <fullName evidence="5">Lrp/AsnC family transcriptional regulator</fullName>
    </submittedName>
</protein>